<dbReference type="GO" id="GO:0010506">
    <property type="term" value="P:regulation of autophagy"/>
    <property type="evidence" value="ECO:0007669"/>
    <property type="project" value="InterPro"/>
</dbReference>
<dbReference type="OrthoDB" id="541276at2759"/>
<keyword evidence="2" id="KW-0418">Kinase</keyword>
<dbReference type="GO" id="GO:0005737">
    <property type="term" value="C:cytoplasm"/>
    <property type="evidence" value="ECO:0007669"/>
    <property type="project" value="TreeGrafter"/>
</dbReference>
<dbReference type="Proteomes" id="UP000285301">
    <property type="component" value="Unassembled WGS sequence"/>
</dbReference>
<dbReference type="Gene3D" id="1.10.510.10">
    <property type="entry name" value="Transferase(Phosphotransferase) domain 1"/>
    <property type="match status" value="1"/>
</dbReference>
<proteinExistence type="predicted"/>
<sequence>MSSTYSIEDIEKQEECRITFEKQTFDRFLSEAKANREKVRELVNKDRVQMWATLFENVIREEEGPEPVQWEEIIELQGLRINRTERSLGEGKFTHVYKASWKETQKEIAVKVIRFKELCTFYDIKDRDEHLKILLHLNHPKITRCIKTFLVTNTNKIYMFMQLASLGNVNDFVLSKNKPIPLKLAKMWIKDALEALSFLHAIGIAHRAVKPNGLLLNCSNGCVKLSVPQAFAKVFERDRQGRYQLVKCKISGDPNAYTAPESLFGQPFDPILADMWAIG</sequence>
<dbReference type="SUPFAM" id="SSF56112">
    <property type="entry name" value="Protein kinase-like (PK-like)"/>
    <property type="match status" value="1"/>
</dbReference>
<evidence type="ECO:0000313" key="3">
    <source>
        <dbReference type="Proteomes" id="UP000285301"/>
    </source>
</evidence>
<evidence type="ECO:0000313" key="2">
    <source>
        <dbReference type="EMBL" id="RWS05112.1"/>
    </source>
</evidence>
<dbReference type="InterPro" id="IPR000719">
    <property type="entry name" value="Prot_kinase_dom"/>
</dbReference>
<dbReference type="GO" id="GO:0004674">
    <property type="term" value="F:protein serine/threonine kinase activity"/>
    <property type="evidence" value="ECO:0007669"/>
    <property type="project" value="InterPro"/>
</dbReference>
<dbReference type="EMBL" id="NCKU01005018">
    <property type="protein sequence ID" value="RWS05112.1"/>
    <property type="molecule type" value="Genomic_DNA"/>
</dbReference>
<keyword evidence="3" id="KW-1185">Reference proteome</keyword>
<dbReference type="AlphaFoldDB" id="A0A443QPY1"/>
<reference evidence="2 3" key="1">
    <citation type="journal article" date="2018" name="Gigascience">
        <title>Genomes of trombidid mites reveal novel predicted allergens and laterally-transferred genes associated with secondary metabolism.</title>
        <authorList>
            <person name="Dong X."/>
            <person name="Chaisiri K."/>
            <person name="Xia D."/>
            <person name="Armstrong S.D."/>
            <person name="Fang Y."/>
            <person name="Donnelly M.J."/>
            <person name="Kadowaki T."/>
            <person name="McGarry J.W."/>
            <person name="Darby A.C."/>
            <person name="Makepeace B.L."/>
        </authorList>
    </citation>
    <scope>NUCLEOTIDE SEQUENCE [LARGE SCALE GENOMIC DNA]</scope>
    <source>
        <strain evidence="2">UoL-WK</strain>
    </source>
</reference>
<keyword evidence="2" id="KW-0808">Transferase</keyword>
<organism evidence="2 3">
    <name type="scientific">Dinothrombium tinctorium</name>
    <dbReference type="NCBI Taxonomy" id="1965070"/>
    <lineage>
        <taxon>Eukaryota</taxon>
        <taxon>Metazoa</taxon>
        <taxon>Ecdysozoa</taxon>
        <taxon>Arthropoda</taxon>
        <taxon>Chelicerata</taxon>
        <taxon>Arachnida</taxon>
        <taxon>Acari</taxon>
        <taxon>Acariformes</taxon>
        <taxon>Trombidiformes</taxon>
        <taxon>Prostigmata</taxon>
        <taxon>Anystina</taxon>
        <taxon>Parasitengona</taxon>
        <taxon>Trombidioidea</taxon>
        <taxon>Trombidiidae</taxon>
        <taxon>Dinothrombium</taxon>
    </lineage>
</organism>
<name>A0A443QPY1_9ACAR</name>
<dbReference type="SMART" id="SM00220">
    <property type="entry name" value="S_TKc"/>
    <property type="match status" value="1"/>
</dbReference>
<dbReference type="Pfam" id="PF00069">
    <property type="entry name" value="Pkinase"/>
    <property type="match status" value="1"/>
</dbReference>
<gene>
    <name evidence="2" type="ORF">B4U79_16343</name>
</gene>
<protein>
    <submittedName>
        <fullName evidence="2">Testis-specific serine/threonine-protein kinase 3-like protein</fullName>
    </submittedName>
</protein>
<comment type="caution">
    <text evidence="2">The sequence shown here is derived from an EMBL/GenBank/DDBJ whole genome shotgun (WGS) entry which is preliminary data.</text>
</comment>
<dbReference type="STRING" id="1965070.A0A443QPY1"/>
<dbReference type="GO" id="GO:0005524">
    <property type="term" value="F:ATP binding"/>
    <property type="evidence" value="ECO:0007669"/>
    <property type="project" value="InterPro"/>
</dbReference>
<evidence type="ECO:0000259" key="1">
    <source>
        <dbReference type="PROSITE" id="PS50011"/>
    </source>
</evidence>
<dbReference type="CDD" id="cd00180">
    <property type="entry name" value="PKc"/>
    <property type="match status" value="1"/>
</dbReference>
<dbReference type="GO" id="GO:0006914">
    <property type="term" value="P:autophagy"/>
    <property type="evidence" value="ECO:0007669"/>
    <property type="project" value="UniProtKB-ARBA"/>
</dbReference>
<dbReference type="PANTHER" id="PTHR24348">
    <property type="entry name" value="SERINE/THREONINE-PROTEIN KINASE UNC-51-RELATED"/>
    <property type="match status" value="1"/>
</dbReference>
<feature type="domain" description="Protein kinase" evidence="1">
    <location>
        <begin position="82"/>
        <end position="279"/>
    </location>
</feature>
<dbReference type="InterPro" id="IPR011009">
    <property type="entry name" value="Kinase-like_dom_sf"/>
</dbReference>
<accession>A0A443QPY1</accession>
<dbReference type="InterPro" id="IPR045269">
    <property type="entry name" value="Atg1-like"/>
</dbReference>
<feature type="non-terminal residue" evidence="2">
    <location>
        <position position="279"/>
    </location>
</feature>
<dbReference type="PROSITE" id="PS50011">
    <property type="entry name" value="PROTEIN_KINASE_DOM"/>
    <property type="match status" value="1"/>
</dbReference>